<keyword evidence="2" id="KW-1185">Reference proteome</keyword>
<name>A0A4Z2IX12_9TELE</name>
<reference evidence="1 2" key="1">
    <citation type="submission" date="2019-03" db="EMBL/GenBank/DDBJ databases">
        <title>First draft genome of Liparis tanakae, snailfish: a comprehensive survey of snailfish specific genes.</title>
        <authorList>
            <person name="Kim W."/>
            <person name="Song I."/>
            <person name="Jeong J.-H."/>
            <person name="Kim D."/>
            <person name="Kim S."/>
            <person name="Ryu S."/>
            <person name="Song J.Y."/>
            <person name="Lee S.K."/>
        </authorList>
    </citation>
    <scope>NUCLEOTIDE SEQUENCE [LARGE SCALE GENOMIC DNA]</scope>
    <source>
        <tissue evidence="1">Muscle</tissue>
    </source>
</reference>
<evidence type="ECO:0000313" key="2">
    <source>
        <dbReference type="Proteomes" id="UP000314294"/>
    </source>
</evidence>
<protein>
    <submittedName>
        <fullName evidence="1">Uncharacterized protein</fullName>
    </submittedName>
</protein>
<dbReference type="Proteomes" id="UP000314294">
    <property type="component" value="Unassembled WGS sequence"/>
</dbReference>
<evidence type="ECO:0000313" key="1">
    <source>
        <dbReference type="EMBL" id="TNN82416.1"/>
    </source>
</evidence>
<accession>A0A4Z2IX12</accession>
<dbReference type="AlphaFoldDB" id="A0A4Z2IX12"/>
<proteinExistence type="predicted"/>
<organism evidence="1 2">
    <name type="scientific">Liparis tanakae</name>
    <name type="common">Tanaka's snailfish</name>
    <dbReference type="NCBI Taxonomy" id="230148"/>
    <lineage>
        <taxon>Eukaryota</taxon>
        <taxon>Metazoa</taxon>
        <taxon>Chordata</taxon>
        <taxon>Craniata</taxon>
        <taxon>Vertebrata</taxon>
        <taxon>Euteleostomi</taxon>
        <taxon>Actinopterygii</taxon>
        <taxon>Neopterygii</taxon>
        <taxon>Teleostei</taxon>
        <taxon>Neoteleostei</taxon>
        <taxon>Acanthomorphata</taxon>
        <taxon>Eupercaria</taxon>
        <taxon>Perciformes</taxon>
        <taxon>Cottioidei</taxon>
        <taxon>Cottales</taxon>
        <taxon>Liparidae</taxon>
        <taxon>Liparis</taxon>
    </lineage>
</organism>
<dbReference type="EMBL" id="SRLO01000039">
    <property type="protein sequence ID" value="TNN82416.1"/>
    <property type="molecule type" value="Genomic_DNA"/>
</dbReference>
<comment type="caution">
    <text evidence="1">The sequence shown here is derived from an EMBL/GenBank/DDBJ whole genome shotgun (WGS) entry which is preliminary data.</text>
</comment>
<sequence length="62" mass="6869">MSTRGNINLAPAASSQVQLLWLHFHRAATGGPGNRAKPLAPEFRRRGEMFEKEMVGGQQRHA</sequence>
<gene>
    <name evidence="1" type="ORF">EYF80_007251</name>
</gene>